<keyword evidence="1" id="KW-1133">Transmembrane helix</keyword>
<sequence>MKISQEFINNLWFKGGWQLETINEQTFSTISNPILCRLFWLQYWKEILLPAFQNQKHIKILDEVDLTTKVIVDTVNGNLLSTPPSWVNIFYYGDYIKEDIREPLFLVNNNTLTITIFIIIVIIIINVIVLFIPSKNQKLIELI</sequence>
<evidence type="ECO:0000313" key="3">
    <source>
        <dbReference type="Proteomes" id="UP000201058"/>
    </source>
</evidence>
<protein>
    <submittedName>
        <fullName evidence="2">PIF-6</fullName>
    </submittedName>
</protein>
<accession>A0A0B4VG69</accession>
<dbReference type="Proteomes" id="UP000201058">
    <property type="component" value="Segment"/>
</dbReference>
<dbReference type="GeneID" id="22921770"/>
<dbReference type="OrthoDB" id="28843at10239"/>
<keyword evidence="1" id="KW-0812">Transmembrane</keyword>
<keyword evidence="3" id="KW-1185">Reference proteome</keyword>
<dbReference type="KEGG" id="vg:22921770"/>
<gene>
    <name evidence="2" type="primary">pif-6</name>
    <name evidence="2" type="ORF">TONV_056</name>
</gene>
<reference evidence="2 3" key="1">
    <citation type="journal article" date="2015" name="J. Virol.">
        <title>The genome of the nucleopolyhedrosis-causing virus from Tipula oleracea sheds new light on the Nudiviridae family.</title>
        <authorList>
            <person name="Bezier A."/>
            <person name="Theze J."/>
            <person name="Gavory F."/>
            <person name="Gaillard J."/>
            <person name="Poulain J."/>
            <person name="Drezen J.M."/>
            <person name="Herniou E.A."/>
        </authorList>
    </citation>
    <scope>NUCLEOTIDE SEQUENCE [LARGE SCALE GENOMIC DNA]</scope>
    <source>
        <strain evidence="2">35</strain>
    </source>
</reference>
<evidence type="ECO:0000313" key="2">
    <source>
        <dbReference type="EMBL" id="AJD20116.1"/>
    </source>
</evidence>
<organism evidence="2 3">
    <name type="scientific">Tipula oleracea nudivirus</name>
    <dbReference type="NCBI Taxonomy" id="1546257"/>
    <lineage>
        <taxon>Viruses</taxon>
        <taxon>Viruses incertae sedis</taxon>
        <taxon>Naldaviricetes</taxon>
        <taxon>Lefavirales</taxon>
        <taxon>Nudiviridae</taxon>
        <taxon>Deltanudivirus</taxon>
        <taxon>Deltanudivirus tipoleraceae</taxon>
    </lineage>
</organism>
<evidence type="ECO:0000256" key="1">
    <source>
        <dbReference type="SAM" id="Phobius"/>
    </source>
</evidence>
<dbReference type="EMBL" id="KM610234">
    <property type="protein sequence ID" value="AJD20116.1"/>
    <property type="molecule type" value="Genomic_DNA"/>
</dbReference>
<dbReference type="RefSeq" id="YP_009116703.1">
    <property type="nucleotide sequence ID" value="NC_026242.1"/>
</dbReference>
<name>A0A0B4VG69_9VIRU</name>
<proteinExistence type="predicted"/>
<keyword evidence="1" id="KW-0472">Membrane</keyword>
<feature type="transmembrane region" description="Helical" evidence="1">
    <location>
        <begin position="112"/>
        <end position="132"/>
    </location>
</feature>